<comment type="similarity">
    <text evidence="3">Belongs to the methyl-accepting chemotaxis (MCP) protein family.</text>
</comment>
<gene>
    <name evidence="8" type="ORF">LPC04_14405</name>
</gene>
<name>A0A9X1YR67_9BURK</name>
<protein>
    <submittedName>
        <fullName evidence="8">Methyl-accepting chemotaxis protein</fullName>
    </submittedName>
</protein>
<dbReference type="InterPro" id="IPR004089">
    <property type="entry name" value="MCPsignal_dom"/>
</dbReference>
<dbReference type="Proteomes" id="UP001139353">
    <property type="component" value="Unassembled WGS sequence"/>
</dbReference>
<dbReference type="EMBL" id="JAJLJH010000003">
    <property type="protein sequence ID" value="MCK9686901.1"/>
    <property type="molecule type" value="Genomic_DNA"/>
</dbReference>
<dbReference type="FunFam" id="1.10.287.950:FF:000001">
    <property type="entry name" value="Methyl-accepting chemotaxis sensory transducer"/>
    <property type="match status" value="1"/>
</dbReference>
<dbReference type="SMART" id="SM00283">
    <property type="entry name" value="MA"/>
    <property type="match status" value="1"/>
</dbReference>
<dbReference type="PROSITE" id="PS50885">
    <property type="entry name" value="HAMP"/>
    <property type="match status" value="1"/>
</dbReference>
<keyword evidence="4" id="KW-0807">Transducer</keyword>
<accession>A0A9X1YR67</accession>
<evidence type="ECO:0000256" key="3">
    <source>
        <dbReference type="ARBA" id="ARBA00029447"/>
    </source>
</evidence>
<dbReference type="Gene3D" id="3.30.450.20">
    <property type="entry name" value="PAS domain"/>
    <property type="match status" value="1"/>
</dbReference>
<sequence length="496" mass="51806">MERINLAEGASVRRRIALLGATCVALALCAGVRLLQLEGGAAMAIVCLALGAAAVALSLSLHGALARSLRPLQAGVRAMKDGDLSGRIGAEGRDEFGAIAASLDEMNANMSALVADIRSEATFVSQASESLAAGTGELAQRTERQAASLEQTSASVQDLSGSVKQNALDARAVERLASRVHEMAESGGSRMREAVETMHAIRASSQRVHDIIGVIDGIAFQTNILALNAAVEAARAGENGRGFAVVAAEVRSLALRSSGAAQEIKSLIARSSEQVASGASHIDEVGDLLASVVSGIGEVAGNVRAITSAAEMQSTSLSQMSEAIRGLDDITQENATMVERTSSASSGLGERARRLARTVSSFRLRQGTADEAHALVSRAVALYKRRGAACLPEITDAANGFADRDMYVFAWDRHLVYHAFAGKPHNLRKTAAQILGTDVAQLTHDVWAAAAQGGGWVDYDFLNPATGQVAPKTSFVVPVGDDLVLGCGIYKTVQRH</sequence>
<evidence type="ECO:0000256" key="2">
    <source>
        <dbReference type="ARBA" id="ARBA00022481"/>
    </source>
</evidence>
<feature type="domain" description="HAMP" evidence="7">
    <location>
        <begin position="63"/>
        <end position="115"/>
    </location>
</feature>
<dbReference type="InterPro" id="IPR051310">
    <property type="entry name" value="MCP_chemotaxis"/>
</dbReference>
<keyword evidence="9" id="KW-1185">Reference proteome</keyword>
<dbReference type="RefSeq" id="WP_275682941.1">
    <property type="nucleotide sequence ID" value="NZ_JAJLJH010000003.1"/>
</dbReference>
<keyword evidence="2" id="KW-0488">Methylation</keyword>
<dbReference type="InterPro" id="IPR003660">
    <property type="entry name" value="HAMP_dom"/>
</dbReference>
<evidence type="ECO:0000256" key="4">
    <source>
        <dbReference type="PROSITE-ProRule" id="PRU00284"/>
    </source>
</evidence>
<keyword evidence="5" id="KW-0812">Transmembrane</keyword>
<keyword evidence="5" id="KW-1133">Transmembrane helix</keyword>
<dbReference type="SUPFAM" id="SSF58104">
    <property type="entry name" value="Methyl-accepting chemotaxis protein (MCP) signaling domain"/>
    <property type="match status" value="1"/>
</dbReference>
<comment type="caution">
    <text evidence="8">The sequence shown here is derived from an EMBL/GenBank/DDBJ whole genome shotgun (WGS) entry which is preliminary data.</text>
</comment>
<dbReference type="Pfam" id="PF00015">
    <property type="entry name" value="MCPsignal"/>
    <property type="match status" value="1"/>
</dbReference>
<evidence type="ECO:0000259" key="6">
    <source>
        <dbReference type="PROSITE" id="PS50111"/>
    </source>
</evidence>
<dbReference type="InterPro" id="IPR004090">
    <property type="entry name" value="Chemotax_Me-accpt_rcpt"/>
</dbReference>
<dbReference type="PANTHER" id="PTHR43531:SF14">
    <property type="entry name" value="METHYL-ACCEPTING CHEMOTAXIS PROTEIN I-RELATED"/>
    <property type="match status" value="1"/>
</dbReference>
<keyword evidence="5" id="KW-0472">Membrane</keyword>
<dbReference type="SMART" id="SM00304">
    <property type="entry name" value="HAMP"/>
    <property type="match status" value="1"/>
</dbReference>
<evidence type="ECO:0000256" key="5">
    <source>
        <dbReference type="SAM" id="Phobius"/>
    </source>
</evidence>
<dbReference type="CDD" id="cd06225">
    <property type="entry name" value="HAMP"/>
    <property type="match status" value="1"/>
</dbReference>
<dbReference type="Gene3D" id="1.10.287.950">
    <property type="entry name" value="Methyl-accepting chemotaxis protein"/>
    <property type="match status" value="1"/>
</dbReference>
<reference evidence="8" key="1">
    <citation type="submission" date="2021-11" db="EMBL/GenBank/DDBJ databases">
        <title>BS-T2-15 a new species belonging to the Comamonadaceae family isolated from the soil of a French oak forest.</title>
        <authorList>
            <person name="Mieszkin S."/>
            <person name="Alain K."/>
        </authorList>
    </citation>
    <scope>NUCLEOTIDE SEQUENCE</scope>
    <source>
        <strain evidence="8">BS-T2-15</strain>
    </source>
</reference>
<evidence type="ECO:0000259" key="7">
    <source>
        <dbReference type="PROSITE" id="PS50885"/>
    </source>
</evidence>
<dbReference type="CDD" id="cd11386">
    <property type="entry name" value="MCP_signal"/>
    <property type="match status" value="1"/>
</dbReference>
<dbReference type="Pfam" id="PF00672">
    <property type="entry name" value="HAMP"/>
    <property type="match status" value="1"/>
</dbReference>
<dbReference type="AlphaFoldDB" id="A0A9X1YR67"/>
<feature type="domain" description="Methyl-accepting transducer" evidence="6">
    <location>
        <begin position="120"/>
        <end position="349"/>
    </location>
</feature>
<dbReference type="GO" id="GO:0006935">
    <property type="term" value="P:chemotaxis"/>
    <property type="evidence" value="ECO:0007669"/>
    <property type="project" value="InterPro"/>
</dbReference>
<dbReference type="PROSITE" id="PS50111">
    <property type="entry name" value="CHEMOTAXIS_TRANSDUC_2"/>
    <property type="match status" value="1"/>
</dbReference>
<organism evidence="8 9">
    <name type="scientific">Scleromatobacter humisilvae</name>
    <dbReference type="NCBI Taxonomy" id="2897159"/>
    <lineage>
        <taxon>Bacteria</taxon>
        <taxon>Pseudomonadati</taxon>
        <taxon>Pseudomonadota</taxon>
        <taxon>Betaproteobacteria</taxon>
        <taxon>Burkholderiales</taxon>
        <taxon>Sphaerotilaceae</taxon>
        <taxon>Scleromatobacter</taxon>
    </lineage>
</organism>
<comment type="subcellular location">
    <subcellularLocation>
        <location evidence="1">Membrane</location>
    </subcellularLocation>
</comment>
<dbReference type="PRINTS" id="PR00260">
    <property type="entry name" value="CHEMTRNSDUCR"/>
</dbReference>
<evidence type="ECO:0000256" key="1">
    <source>
        <dbReference type="ARBA" id="ARBA00004370"/>
    </source>
</evidence>
<dbReference type="GO" id="GO:0005886">
    <property type="term" value="C:plasma membrane"/>
    <property type="evidence" value="ECO:0007669"/>
    <property type="project" value="TreeGrafter"/>
</dbReference>
<dbReference type="GO" id="GO:0007165">
    <property type="term" value="P:signal transduction"/>
    <property type="evidence" value="ECO:0007669"/>
    <property type="project" value="UniProtKB-KW"/>
</dbReference>
<evidence type="ECO:0000313" key="8">
    <source>
        <dbReference type="EMBL" id="MCK9686901.1"/>
    </source>
</evidence>
<dbReference type="GO" id="GO:0004888">
    <property type="term" value="F:transmembrane signaling receptor activity"/>
    <property type="evidence" value="ECO:0007669"/>
    <property type="project" value="InterPro"/>
</dbReference>
<feature type="transmembrane region" description="Helical" evidence="5">
    <location>
        <begin position="41"/>
        <end position="61"/>
    </location>
</feature>
<dbReference type="PANTHER" id="PTHR43531">
    <property type="entry name" value="PROTEIN ICFG"/>
    <property type="match status" value="1"/>
</dbReference>
<feature type="transmembrane region" description="Helical" evidence="5">
    <location>
        <begin position="16"/>
        <end position="35"/>
    </location>
</feature>
<evidence type="ECO:0000313" key="9">
    <source>
        <dbReference type="Proteomes" id="UP001139353"/>
    </source>
</evidence>
<proteinExistence type="inferred from homology"/>